<name>A0ABW1JKI6_9NOCA</name>
<protein>
    <submittedName>
        <fullName evidence="3">Toxin</fullName>
    </submittedName>
</protein>
<evidence type="ECO:0000313" key="3">
    <source>
        <dbReference type="EMBL" id="MFC6009725.1"/>
    </source>
</evidence>
<comment type="caution">
    <text evidence="3">The sequence shown here is derived from an EMBL/GenBank/DDBJ whole genome shotgun (WGS) entry which is preliminary data.</text>
</comment>
<dbReference type="InterPro" id="IPR028903">
    <property type="entry name" value="Tox-REase-7_dom"/>
</dbReference>
<evidence type="ECO:0000259" key="2">
    <source>
        <dbReference type="Pfam" id="PF15649"/>
    </source>
</evidence>
<evidence type="ECO:0000256" key="1">
    <source>
        <dbReference type="SAM" id="MobiDB-lite"/>
    </source>
</evidence>
<dbReference type="EMBL" id="JBHSQN010000001">
    <property type="protein sequence ID" value="MFC6009725.1"/>
    <property type="molecule type" value="Genomic_DNA"/>
</dbReference>
<keyword evidence="4" id="KW-1185">Reference proteome</keyword>
<feature type="domain" description="Tox-REase-7" evidence="2">
    <location>
        <begin position="331"/>
        <end position="411"/>
    </location>
</feature>
<accession>A0ABW1JKI6</accession>
<gene>
    <name evidence="3" type="ORF">ACFP3H_01535</name>
</gene>
<feature type="region of interest" description="Disordered" evidence="1">
    <location>
        <begin position="90"/>
        <end position="129"/>
    </location>
</feature>
<dbReference type="Proteomes" id="UP001596223">
    <property type="component" value="Unassembled WGS sequence"/>
</dbReference>
<feature type="region of interest" description="Disordered" evidence="1">
    <location>
        <begin position="307"/>
        <end position="332"/>
    </location>
</feature>
<dbReference type="Pfam" id="PF15649">
    <property type="entry name" value="Tox-REase-7"/>
    <property type="match status" value="1"/>
</dbReference>
<sequence length="430" mass="46828">MTELDVDPELFYDLSGQYSSASRTASTALSTMDTELRKAENMAGNDPHGVSWGRGYFVCGIEATVTAGRATEVLAKMSLLIRQSGINHDQSENAEDYNSGKSLPPSDPGSKTFICRPLKSPKGGKRSKPAAWDLVMSPETWIDGNADLMAQVSTSWLNTASAYGTLDTDLRKKMANLSGSQTDEMPDIQESHNSVINAFDTLSDAMRNISGATSGYGTVLKDVQEYSELQLSLLSGAIGADVLGALIGGRAVTPAAKRLAEEQIKIVRDRIELAMKALTQAESTCTTTFTAASGTVRYVMTSQFQPVLDKQLKNPPPPASTGTQRRNRLEGEKAEVRAGIDPMKTKEAIVGNSGKRRVPDDLDHGQKRLTEVKNVQNLRLTDQIRDDLAYCDQYGYEFVLITDNNTVLSSDIQSLISQGKIKHVRMDFQS</sequence>
<organism evidence="3 4">
    <name type="scientific">Nocardia lasii</name>
    <dbReference type="NCBI Taxonomy" id="1616107"/>
    <lineage>
        <taxon>Bacteria</taxon>
        <taxon>Bacillati</taxon>
        <taxon>Actinomycetota</taxon>
        <taxon>Actinomycetes</taxon>
        <taxon>Mycobacteriales</taxon>
        <taxon>Nocardiaceae</taxon>
        <taxon>Nocardia</taxon>
    </lineage>
</organism>
<reference evidence="4" key="1">
    <citation type="journal article" date="2019" name="Int. J. Syst. Evol. Microbiol.">
        <title>The Global Catalogue of Microorganisms (GCM) 10K type strain sequencing project: providing services to taxonomists for standard genome sequencing and annotation.</title>
        <authorList>
            <consortium name="The Broad Institute Genomics Platform"/>
            <consortium name="The Broad Institute Genome Sequencing Center for Infectious Disease"/>
            <person name="Wu L."/>
            <person name="Ma J."/>
        </authorList>
    </citation>
    <scope>NUCLEOTIDE SEQUENCE [LARGE SCALE GENOMIC DNA]</scope>
    <source>
        <strain evidence="4">CCUG 36956</strain>
    </source>
</reference>
<evidence type="ECO:0000313" key="4">
    <source>
        <dbReference type="Proteomes" id="UP001596223"/>
    </source>
</evidence>
<dbReference type="RefSeq" id="WP_378598368.1">
    <property type="nucleotide sequence ID" value="NZ_JBHSQN010000001.1"/>
</dbReference>
<proteinExistence type="predicted"/>